<evidence type="ECO:0000313" key="2">
    <source>
        <dbReference type="EMBL" id="QTA91662.1"/>
    </source>
</evidence>
<dbReference type="EMBL" id="CP061800">
    <property type="protein sequence ID" value="QTA91662.1"/>
    <property type="molecule type" value="Genomic_DNA"/>
</dbReference>
<reference evidence="2" key="1">
    <citation type="journal article" date="2021" name="Microb. Physiol.">
        <title>Proteogenomic Insights into the Physiology of Marine, Sulfate-Reducing, Filamentous Desulfonema limicola and Desulfonema magnum.</title>
        <authorList>
            <person name="Schnaars V."/>
            <person name="Wohlbrand L."/>
            <person name="Scheve S."/>
            <person name="Hinrichs C."/>
            <person name="Reinhardt R."/>
            <person name="Rabus R."/>
        </authorList>
    </citation>
    <scope>NUCLEOTIDE SEQUENCE</scope>
    <source>
        <strain evidence="2">4be13</strain>
    </source>
</reference>
<proteinExistence type="predicted"/>
<gene>
    <name evidence="2" type="ORF">dnm_077350</name>
</gene>
<keyword evidence="1" id="KW-0472">Membrane</keyword>
<evidence type="ECO:0000313" key="3">
    <source>
        <dbReference type="Proteomes" id="UP000663722"/>
    </source>
</evidence>
<dbReference type="Proteomes" id="UP000663722">
    <property type="component" value="Chromosome"/>
</dbReference>
<dbReference type="KEGG" id="dmm:dnm_077350"/>
<sequence>MYSPVQPAFARHVRNISVFSEKNGGVPDISAEKTGGGQNDCQNFGIVHLCLTVIIYIHFLKRL</sequence>
<accession>A0A975GS88</accession>
<keyword evidence="1" id="KW-1133">Transmembrane helix</keyword>
<keyword evidence="1" id="KW-0812">Transmembrane</keyword>
<organism evidence="2 3">
    <name type="scientific">Desulfonema magnum</name>
    <dbReference type="NCBI Taxonomy" id="45655"/>
    <lineage>
        <taxon>Bacteria</taxon>
        <taxon>Pseudomonadati</taxon>
        <taxon>Thermodesulfobacteriota</taxon>
        <taxon>Desulfobacteria</taxon>
        <taxon>Desulfobacterales</taxon>
        <taxon>Desulfococcaceae</taxon>
        <taxon>Desulfonema</taxon>
    </lineage>
</organism>
<evidence type="ECO:0000256" key="1">
    <source>
        <dbReference type="SAM" id="Phobius"/>
    </source>
</evidence>
<name>A0A975GS88_9BACT</name>
<keyword evidence="3" id="KW-1185">Reference proteome</keyword>
<protein>
    <submittedName>
        <fullName evidence="2">Uncharacterized protein</fullName>
    </submittedName>
</protein>
<feature type="transmembrane region" description="Helical" evidence="1">
    <location>
        <begin position="43"/>
        <end position="60"/>
    </location>
</feature>
<dbReference type="AlphaFoldDB" id="A0A975GS88"/>